<accession>A0A8J5ZAD7</accession>
<dbReference type="Proteomes" id="UP000701853">
    <property type="component" value="Chromosome 4"/>
</dbReference>
<dbReference type="EMBL" id="JAHUZN010000004">
    <property type="protein sequence ID" value="KAG8496982.1"/>
    <property type="molecule type" value="Genomic_DNA"/>
</dbReference>
<dbReference type="PANTHER" id="PTHR47074:SF61">
    <property type="entry name" value="RNASE H TYPE-1 DOMAIN-CONTAINING PROTEIN"/>
    <property type="match status" value="1"/>
</dbReference>
<dbReference type="InterPro" id="IPR036397">
    <property type="entry name" value="RNaseH_sf"/>
</dbReference>
<dbReference type="InterPro" id="IPR052929">
    <property type="entry name" value="RNase_H-like_EbsB-rel"/>
</dbReference>
<evidence type="ECO:0000313" key="2">
    <source>
        <dbReference type="EMBL" id="KAG8496982.1"/>
    </source>
</evidence>
<dbReference type="Pfam" id="PF13456">
    <property type="entry name" value="RVT_3"/>
    <property type="match status" value="1"/>
</dbReference>
<dbReference type="GO" id="GO:0004523">
    <property type="term" value="F:RNA-DNA hybrid ribonuclease activity"/>
    <property type="evidence" value="ECO:0007669"/>
    <property type="project" value="InterPro"/>
</dbReference>
<protein>
    <recommendedName>
        <fullName evidence="1">RNase H type-1 domain-containing protein</fullName>
    </recommendedName>
</protein>
<evidence type="ECO:0000259" key="1">
    <source>
        <dbReference type="Pfam" id="PF13456"/>
    </source>
</evidence>
<dbReference type="AlphaFoldDB" id="A0A8J5ZAD7"/>
<dbReference type="OrthoDB" id="976306at2759"/>
<proteinExistence type="predicted"/>
<organism evidence="2 3">
    <name type="scientific">Gossypium anomalum</name>
    <dbReference type="NCBI Taxonomy" id="47600"/>
    <lineage>
        <taxon>Eukaryota</taxon>
        <taxon>Viridiplantae</taxon>
        <taxon>Streptophyta</taxon>
        <taxon>Embryophyta</taxon>
        <taxon>Tracheophyta</taxon>
        <taxon>Spermatophyta</taxon>
        <taxon>Magnoliopsida</taxon>
        <taxon>eudicotyledons</taxon>
        <taxon>Gunneridae</taxon>
        <taxon>Pentapetalae</taxon>
        <taxon>rosids</taxon>
        <taxon>malvids</taxon>
        <taxon>Malvales</taxon>
        <taxon>Malvaceae</taxon>
        <taxon>Malvoideae</taxon>
        <taxon>Gossypium</taxon>
    </lineage>
</organism>
<dbReference type="GO" id="GO:0003676">
    <property type="term" value="F:nucleic acid binding"/>
    <property type="evidence" value="ECO:0007669"/>
    <property type="project" value="InterPro"/>
</dbReference>
<dbReference type="InterPro" id="IPR012337">
    <property type="entry name" value="RNaseH-like_sf"/>
</dbReference>
<comment type="caution">
    <text evidence="2">The sequence shown here is derived from an EMBL/GenBank/DDBJ whole genome shotgun (WGS) entry which is preliminary data.</text>
</comment>
<feature type="domain" description="RNase H type-1" evidence="1">
    <location>
        <begin position="120"/>
        <end position="229"/>
    </location>
</feature>
<keyword evidence="3" id="KW-1185">Reference proteome</keyword>
<dbReference type="Gene3D" id="3.30.420.10">
    <property type="entry name" value="Ribonuclease H-like superfamily/Ribonuclease H"/>
    <property type="match status" value="1"/>
</dbReference>
<dbReference type="InterPro" id="IPR002156">
    <property type="entry name" value="RNaseH_domain"/>
</dbReference>
<evidence type="ECO:0000313" key="3">
    <source>
        <dbReference type="Proteomes" id="UP000701853"/>
    </source>
</evidence>
<name>A0A8J5ZAD7_9ROSI</name>
<gene>
    <name evidence="2" type="ORF">CXB51_008219</name>
</gene>
<dbReference type="InterPro" id="IPR044730">
    <property type="entry name" value="RNase_H-like_dom_plant"/>
</dbReference>
<dbReference type="SUPFAM" id="SSF53098">
    <property type="entry name" value="Ribonuclease H-like"/>
    <property type="match status" value="1"/>
</dbReference>
<reference evidence="2 3" key="1">
    <citation type="journal article" date="2021" name="bioRxiv">
        <title>The Gossypium anomalum genome as a resource for cotton improvement and evolutionary analysis of hybrid incompatibility.</title>
        <authorList>
            <person name="Grover C.E."/>
            <person name="Yuan D."/>
            <person name="Arick M.A."/>
            <person name="Miller E.R."/>
            <person name="Hu G."/>
            <person name="Peterson D.G."/>
            <person name="Wendel J.F."/>
            <person name="Udall J.A."/>
        </authorList>
    </citation>
    <scope>NUCLEOTIDE SEQUENCE [LARGE SCALE GENOMIC DNA]</scope>
    <source>
        <strain evidence="2">JFW-Udall</strain>
        <tissue evidence="2">Leaf</tissue>
    </source>
</reference>
<dbReference type="CDD" id="cd06222">
    <property type="entry name" value="RNase_H_like"/>
    <property type="match status" value="1"/>
</dbReference>
<dbReference type="PANTHER" id="PTHR47074">
    <property type="entry name" value="BNAC02G40300D PROTEIN"/>
    <property type="match status" value="1"/>
</dbReference>
<sequence>MLSCPPKNSNCYVEISKTICAYSVLRINKKIANDSVCPRCHQAAEDVNHVLLWLALNYDSPGNNDQIEFLEWLSWMFESIMSIEELRLQLRCGLYWLPSLQVVRWSRPPSSLMKINVDATCLGVIIGDEQGQIMGACSRLTCQVPTAFAVEALAVIHGLRFAFELGFQSVILEGDSRLVIHKLVTNLEDFSEISALIWEVKEFSKLFEVCRCICAARLGNMAAHAMAQDGLTRREDRFWVEEAPLLVVAVADEGRRLLDPL</sequence>